<evidence type="ECO:0000256" key="6">
    <source>
        <dbReference type="ARBA" id="ARBA00022838"/>
    </source>
</evidence>
<sequence length="378" mass="40938">MASRSDTELLTEHFGYPPVSLLDEIINSINFLAERALHSIEQGLLNAPPASLGFRPPKPSSRRPPPPPNGSGDMQLLDGETEEDAAARRHREEVESGTHQLETLLWASIDKDFDRFEIYVMRNILCLRKVEMEWLRLGHYEGLVFEEGPTPSSSGGGEGEGGGGGDGGDGDGDAARLSVEGVNRLRRRLQASQRLNCMLVAERARNAALLGEMRRLVGVLPGSGVKLEPEPEPVPAEHKPPFGFLHDKGDLTEGDAETPLTTTAAFSLSQLQSLRELSTALRGVMAGLAAGDEDEEDGDAGGKGKKSWRRERLEYVETATKKHLENVRGLELGKNGEVMDGEWDGGGPNLERGEVESLERVAGMLGGNGGQQDKMDET</sequence>
<dbReference type="AlphaFoldDB" id="Q2H6K5"/>
<feature type="compositionally biased region" description="Basic and acidic residues" evidence="10">
    <location>
        <begin position="85"/>
        <end position="96"/>
    </location>
</feature>
<evidence type="ECO:0000256" key="8">
    <source>
        <dbReference type="ARBA" id="ARBA00023306"/>
    </source>
</evidence>
<dbReference type="GO" id="GO:0000444">
    <property type="term" value="C:MIS12/MIND type complex"/>
    <property type="evidence" value="ECO:0007669"/>
    <property type="project" value="TreeGrafter"/>
</dbReference>
<reference evidence="12" key="1">
    <citation type="journal article" date="2015" name="Genome Announc.">
        <title>Draft genome sequence of the cellulolytic fungus Chaetomium globosum.</title>
        <authorList>
            <person name="Cuomo C.A."/>
            <person name="Untereiner W.A."/>
            <person name="Ma L.-J."/>
            <person name="Grabherr M."/>
            <person name="Birren B.W."/>
        </authorList>
    </citation>
    <scope>NUCLEOTIDE SEQUENCE [LARGE SCALE GENOMIC DNA]</scope>
    <source>
        <strain evidence="12">ATCC 6205 / CBS 148.51 / DSM 1962 / NBRC 6347 / NRRL 1970</strain>
    </source>
</reference>
<keyword evidence="4" id="KW-0132">Cell division</keyword>
<protein>
    <recommendedName>
        <fullName evidence="13">Kinetochore-associated protein MTW1</fullName>
    </recommendedName>
</protein>
<feature type="compositionally biased region" description="Pro residues" evidence="10">
    <location>
        <begin position="56"/>
        <end position="69"/>
    </location>
</feature>
<dbReference type="RefSeq" id="XP_001221805.1">
    <property type="nucleotide sequence ID" value="XM_001221804.1"/>
</dbReference>
<dbReference type="Pfam" id="PF05859">
    <property type="entry name" value="Mis12"/>
    <property type="match status" value="1"/>
</dbReference>
<dbReference type="PANTHER" id="PTHR14527">
    <property type="entry name" value="PROTEIN MIS12 HOMOLOG"/>
    <property type="match status" value="1"/>
</dbReference>
<evidence type="ECO:0000256" key="1">
    <source>
        <dbReference type="ARBA" id="ARBA00004629"/>
    </source>
</evidence>
<evidence type="ECO:0000256" key="5">
    <source>
        <dbReference type="ARBA" id="ARBA00022776"/>
    </source>
</evidence>
<dbReference type="GO" id="GO:0000070">
    <property type="term" value="P:mitotic sister chromatid segregation"/>
    <property type="evidence" value="ECO:0007669"/>
    <property type="project" value="TreeGrafter"/>
</dbReference>
<proteinExistence type="inferred from homology"/>
<comment type="subcellular location">
    <subcellularLocation>
        <location evidence="1">Chromosome</location>
        <location evidence="1">Centromere</location>
        <location evidence="1">Kinetochore</location>
    </subcellularLocation>
</comment>
<evidence type="ECO:0000256" key="7">
    <source>
        <dbReference type="ARBA" id="ARBA00023054"/>
    </source>
</evidence>
<dbReference type="GeneID" id="4390525"/>
<evidence type="ECO:0008006" key="13">
    <source>
        <dbReference type="Google" id="ProtNLM"/>
    </source>
</evidence>
<accession>Q2H6K5</accession>
<keyword evidence="12" id="KW-1185">Reference proteome</keyword>
<gene>
    <name evidence="11" type="ORF">CHGG_05710</name>
</gene>
<keyword evidence="5" id="KW-0498">Mitosis</keyword>
<dbReference type="InParanoid" id="Q2H6K5"/>
<evidence type="ECO:0000256" key="4">
    <source>
        <dbReference type="ARBA" id="ARBA00022618"/>
    </source>
</evidence>
<name>Q2H6K5_CHAGB</name>
<dbReference type="OrthoDB" id="1884855at2759"/>
<dbReference type="Proteomes" id="UP000001056">
    <property type="component" value="Unassembled WGS sequence"/>
</dbReference>
<comment type="similarity">
    <text evidence="2">Belongs to the mis12 family.</text>
</comment>
<dbReference type="GO" id="GO:0051301">
    <property type="term" value="P:cell division"/>
    <property type="evidence" value="ECO:0007669"/>
    <property type="project" value="UniProtKB-KW"/>
</dbReference>
<organism evidence="11 12">
    <name type="scientific">Chaetomium globosum (strain ATCC 6205 / CBS 148.51 / DSM 1962 / NBRC 6347 / NRRL 1970)</name>
    <name type="common">Soil fungus</name>
    <dbReference type="NCBI Taxonomy" id="306901"/>
    <lineage>
        <taxon>Eukaryota</taxon>
        <taxon>Fungi</taxon>
        <taxon>Dikarya</taxon>
        <taxon>Ascomycota</taxon>
        <taxon>Pezizomycotina</taxon>
        <taxon>Sordariomycetes</taxon>
        <taxon>Sordariomycetidae</taxon>
        <taxon>Sordariales</taxon>
        <taxon>Chaetomiaceae</taxon>
        <taxon>Chaetomium</taxon>
    </lineage>
</organism>
<dbReference type="GO" id="GO:0051382">
    <property type="term" value="P:kinetochore assembly"/>
    <property type="evidence" value="ECO:0007669"/>
    <property type="project" value="TreeGrafter"/>
</dbReference>
<keyword evidence="9" id="KW-0137">Centromere</keyword>
<keyword evidence="6" id="KW-0995">Kinetochore</keyword>
<dbReference type="HOGENOM" id="CLU_046437_1_0_1"/>
<evidence type="ECO:0000256" key="2">
    <source>
        <dbReference type="ARBA" id="ARBA00008643"/>
    </source>
</evidence>
<evidence type="ECO:0000256" key="10">
    <source>
        <dbReference type="SAM" id="MobiDB-lite"/>
    </source>
</evidence>
<dbReference type="GO" id="GO:0005634">
    <property type="term" value="C:nucleus"/>
    <property type="evidence" value="ECO:0007669"/>
    <property type="project" value="InterPro"/>
</dbReference>
<dbReference type="OMA" id="EHFSYPP"/>
<keyword evidence="3" id="KW-0158">Chromosome</keyword>
<keyword evidence="8" id="KW-0131">Cell cycle</keyword>
<feature type="compositionally biased region" description="Gly residues" evidence="10">
    <location>
        <begin position="154"/>
        <end position="167"/>
    </location>
</feature>
<evidence type="ECO:0000313" key="12">
    <source>
        <dbReference type="Proteomes" id="UP000001056"/>
    </source>
</evidence>
<feature type="region of interest" description="Disordered" evidence="10">
    <location>
        <begin position="147"/>
        <end position="175"/>
    </location>
</feature>
<dbReference type="eggNOG" id="ENOG502S72R">
    <property type="taxonomic scope" value="Eukaryota"/>
</dbReference>
<dbReference type="VEuPathDB" id="FungiDB:CHGG_05710"/>
<evidence type="ECO:0000256" key="9">
    <source>
        <dbReference type="ARBA" id="ARBA00023328"/>
    </source>
</evidence>
<feature type="region of interest" description="Disordered" evidence="10">
    <location>
        <begin position="48"/>
        <end position="97"/>
    </location>
</feature>
<keyword evidence="7" id="KW-0175">Coiled coil</keyword>
<dbReference type="EMBL" id="CH408031">
    <property type="protein sequence ID" value="EAQ89091.1"/>
    <property type="molecule type" value="Genomic_DNA"/>
</dbReference>
<dbReference type="PANTHER" id="PTHR14527:SF2">
    <property type="entry name" value="PROTEIN MIS12 HOMOLOG"/>
    <property type="match status" value="1"/>
</dbReference>
<evidence type="ECO:0000313" key="11">
    <source>
        <dbReference type="EMBL" id="EAQ89091.1"/>
    </source>
</evidence>
<evidence type="ECO:0000256" key="3">
    <source>
        <dbReference type="ARBA" id="ARBA00022454"/>
    </source>
</evidence>
<dbReference type="InterPro" id="IPR008685">
    <property type="entry name" value="Centromere_Mis12"/>
</dbReference>